<proteinExistence type="predicted"/>
<keyword evidence="3" id="KW-1185">Reference proteome</keyword>
<reference evidence="2 3" key="1">
    <citation type="submission" date="2014-02" db="EMBL/GenBank/DDBJ databases">
        <title>Single nucleus genome sequencing reveals high similarity among nuclei of an endomycorrhizal fungus.</title>
        <authorList>
            <person name="Lin K."/>
            <person name="Geurts R."/>
            <person name="Zhang Z."/>
            <person name="Limpens E."/>
            <person name="Saunders D.G."/>
            <person name="Mu D."/>
            <person name="Pang E."/>
            <person name="Cao H."/>
            <person name="Cha H."/>
            <person name="Lin T."/>
            <person name="Zhou Q."/>
            <person name="Shang Y."/>
            <person name="Li Y."/>
            <person name="Ivanov S."/>
            <person name="Sharma T."/>
            <person name="Velzen R.V."/>
            <person name="Ruijter N.D."/>
            <person name="Aanen D.K."/>
            <person name="Win J."/>
            <person name="Kamoun S."/>
            <person name="Bisseling T."/>
            <person name="Huang S."/>
        </authorList>
    </citation>
    <scope>NUCLEOTIDE SEQUENCE [LARGE SCALE GENOMIC DNA]</scope>
    <source>
        <strain evidence="3">DAOM197198w</strain>
    </source>
</reference>
<dbReference type="EMBL" id="JEMT01018667">
    <property type="protein sequence ID" value="EXX66564.1"/>
    <property type="molecule type" value="Genomic_DNA"/>
</dbReference>
<name>A0A015KGI2_RHIIW</name>
<dbReference type="AlphaFoldDB" id="A0A015KGI2"/>
<dbReference type="Proteomes" id="UP000022910">
    <property type="component" value="Unassembled WGS sequence"/>
</dbReference>
<feature type="region of interest" description="Disordered" evidence="1">
    <location>
        <begin position="236"/>
        <end position="256"/>
    </location>
</feature>
<evidence type="ECO:0000313" key="2">
    <source>
        <dbReference type="EMBL" id="EXX66564.1"/>
    </source>
</evidence>
<evidence type="ECO:0000313" key="3">
    <source>
        <dbReference type="Proteomes" id="UP000022910"/>
    </source>
</evidence>
<sequence length="363" mass="41936">MDAMGAVTIDPAASIRPVTQSNTLIQQTNKQTFFHYTPEDDCFYLVTCKNILQEPFLDNHVYDHGFFFSNSVAKYYVTCKYIPHSLIISLLNKELCRMDHGAINLNRKESLFLSQKFNLEQDLKQILPSHLIEHNIPERKDDINFHVNNIPTTRTTVQTNFDNNLSFNDNYFANQRVNAVGGYTHVIDSHFNNSIPQQILERDTRPDYNGNINSFHDNIAMTTQTDSITNDQTNFNSSHHQNGVESFQIPDDDHQDVDYTHNSQQQVDLANFPQYHILESKENIENYVTSVVPMADTNQNYIDNDLPRNDRNDHNYRQNVYTHQQVELSDFPSQHIPETKLDFDNAFDGNIGNDLTITQAVPD</sequence>
<accession>A0A015KGI2</accession>
<dbReference type="HOGENOM" id="CLU_060165_0_0_1"/>
<dbReference type="OrthoDB" id="2313635at2759"/>
<organism evidence="2 3">
    <name type="scientific">Rhizophagus irregularis (strain DAOM 197198w)</name>
    <name type="common">Glomus intraradices</name>
    <dbReference type="NCBI Taxonomy" id="1432141"/>
    <lineage>
        <taxon>Eukaryota</taxon>
        <taxon>Fungi</taxon>
        <taxon>Fungi incertae sedis</taxon>
        <taxon>Mucoromycota</taxon>
        <taxon>Glomeromycotina</taxon>
        <taxon>Glomeromycetes</taxon>
        <taxon>Glomerales</taxon>
        <taxon>Glomeraceae</taxon>
        <taxon>Rhizophagus</taxon>
    </lineage>
</organism>
<comment type="caution">
    <text evidence="2">The sequence shown here is derived from an EMBL/GenBank/DDBJ whole genome shotgun (WGS) entry which is preliminary data.</text>
</comment>
<protein>
    <submittedName>
        <fullName evidence="2">Uncharacterized protein</fullName>
    </submittedName>
</protein>
<gene>
    <name evidence="2" type="ORF">RirG_122650</name>
</gene>
<feature type="compositionally biased region" description="Polar residues" evidence="1">
    <location>
        <begin position="236"/>
        <end position="245"/>
    </location>
</feature>
<evidence type="ECO:0000256" key="1">
    <source>
        <dbReference type="SAM" id="MobiDB-lite"/>
    </source>
</evidence>